<comment type="caution">
    <text evidence="1">The sequence shown here is derived from an EMBL/GenBank/DDBJ whole genome shotgun (WGS) entry which is preliminary data.</text>
</comment>
<proteinExistence type="predicted"/>
<evidence type="ECO:0008006" key="3">
    <source>
        <dbReference type="Google" id="ProtNLM"/>
    </source>
</evidence>
<dbReference type="EMBL" id="QLMI01000008">
    <property type="protein sequence ID" value="RAK20219.1"/>
    <property type="molecule type" value="Genomic_DNA"/>
</dbReference>
<dbReference type="InterPro" id="IPR038231">
    <property type="entry name" value="MepB-like_sf"/>
</dbReference>
<dbReference type="Proteomes" id="UP000249620">
    <property type="component" value="Unassembled WGS sequence"/>
</dbReference>
<organism evidence="1 2">
    <name type="scientific">Flavobacterium aquaticum</name>
    <dbReference type="NCBI Taxonomy" id="1236486"/>
    <lineage>
        <taxon>Bacteria</taxon>
        <taxon>Pseudomonadati</taxon>
        <taxon>Bacteroidota</taxon>
        <taxon>Flavobacteriia</taxon>
        <taxon>Flavobacteriales</taxon>
        <taxon>Flavobacteriaceae</taxon>
        <taxon>Flavobacterium</taxon>
    </lineage>
</organism>
<evidence type="ECO:0000313" key="1">
    <source>
        <dbReference type="EMBL" id="RAK20219.1"/>
    </source>
</evidence>
<dbReference type="OrthoDB" id="4954833at2"/>
<dbReference type="Pfam" id="PF08877">
    <property type="entry name" value="MepB-like"/>
    <property type="match status" value="1"/>
</dbReference>
<name>A0A327YQ45_9FLAO</name>
<dbReference type="Gene3D" id="3.40.1350.140">
    <property type="entry name" value="MepB-like"/>
    <property type="match status" value="1"/>
</dbReference>
<dbReference type="AlphaFoldDB" id="A0A327YQ45"/>
<keyword evidence="2" id="KW-1185">Reference proteome</keyword>
<evidence type="ECO:0000313" key="2">
    <source>
        <dbReference type="Proteomes" id="UP000249620"/>
    </source>
</evidence>
<reference evidence="1 2" key="1">
    <citation type="submission" date="2018-06" db="EMBL/GenBank/DDBJ databases">
        <title>Genomic Encyclopedia of Type Strains, Phase III (KMG-III): the genomes of soil and plant-associated and newly described type strains.</title>
        <authorList>
            <person name="Whitman W."/>
        </authorList>
    </citation>
    <scope>NUCLEOTIDE SEQUENCE [LARGE SCALE GENOMIC DNA]</scope>
    <source>
        <strain evidence="1 2">CGMCC 1.12398</strain>
    </source>
</reference>
<sequence length="170" mass="19351">MNSESFETDLQFAEKSVYNKCGFQLQNLIWNSESTNSGACSFELNNKLIQYRVANITPTKIGQFVAIWKRNSEGITAPFDVLDSLDFMIISVRDSENFGQFIFPKSVLVSKGIISQNAKGGKRGIRVYAPWDKPINKQAIQTQAWQVLYFVEIKENTLTDLEKINRILSN</sequence>
<gene>
    <name evidence="1" type="ORF">B0I03_108114</name>
</gene>
<accession>A0A327YQ45</accession>
<dbReference type="RefSeq" id="WP_111567719.1">
    <property type="nucleotide sequence ID" value="NZ_QLMI01000008.1"/>
</dbReference>
<protein>
    <recommendedName>
        <fullName evidence="3">MepB protein</fullName>
    </recommendedName>
</protein>
<dbReference type="InterPro" id="IPR011235">
    <property type="entry name" value="MepB-like"/>
</dbReference>
<dbReference type="PIRSF" id="PIRSF032285">
    <property type="entry name" value="UCP032285"/>
    <property type="match status" value="1"/>
</dbReference>